<protein>
    <recommendedName>
        <fullName evidence="3">Cytoplasmic protein</fullName>
    </recommendedName>
</protein>
<accession>A0A1I6BUF6</accession>
<keyword evidence="2" id="KW-1185">Reference proteome</keyword>
<evidence type="ECO:0000313" key="2">
    <source>
        <dbReference type="Proteomes" id="UP000182762"/>
    </source>
</evidence>
<dbReference type="RefSeq" id="WP_061803107.1">
    <property type="nucleotide sequence ID" value="NZ_FOXX01000014.1"/>
</dbReference>
<gene>
    <name evidence="1" type="ORF">SAMN02745910_04214</name>
</gene>
<dbReference type="Proteomes" id="UP000182762">
    <property type="component" value="Unassembled WGS sequence"/>
</dbReference>
<organism evidence="1 2">
    <name type="scientific">Priestia endophytica DSM 13796</name>
    <dbReference type="NCBI Taxonomy" id="1121089"/>
    <lineage>
        <taxon>Bacteria</taxon>
        <taxon>Bacillati</taxon>
        <taxon>Bacillota</taxon>
        <taxon>Bacilli</taxon>
        <taxon>Bacillales</taxon>
        <taxon>Bacillaceae</taxon>
        <taxon>Priestia</taxon>
    </lineage>
</organism>
<proteinExistence type="predicted"/>
<name>A0A1I6BUF6_9BACI</name>
<dbReference type="GeneID" id="93712773"/>
<comment type="caution">
    <text evidence="1">The sequence shown here is derived from an EMBL/GenBank/DDBJ whole genome shotgun (WGS) entry which is preliminary data.</text>
</comment>
<reference evidence="1 2" key="1">
    <citation type="submission" date="2016-10" db="EMBL/GenBank/DDBJ databases">
        <authorList>
            <person name="Varghese N."/>
            <person name="Submissions S."/>
        </authorList>
    </citation>
    <scope>NUCLEOTIDE SEQUENCE [LARGE SCALE GENOMIC DNA]</scope>
    <source>
        <strain evidence="1 2">DSM 13796</strain>
    </source>
</reference>
<evidence type="ECO:0008006" key="3">
    <source>
        <dbReference type="Google" id="ProtNLM"/>
    </source>
</evidence>
<evidence type="ECO:0000313" key="1">
    <source>
        <dbReference type="EMBL" id="SFQ84556.1"/>
    </source>
</evidence>
<sequence length="82" mass="9438">MQGNLKAAHRFCSGNKESLKKDNLCGCFYCLEIFHPSEIEEWIDSNENTALCPHCDIDSIIGQNSGFPITKEFLSKMNKYWF</sequence>
<dbReference type="EMBL" id="FOXX01000014">
    <property type="protein sequence ID" value="SFQ84556.1"/>
    <property type="molecule type" value="Genomic_DNA"/>
</dbReference>